<dbReference type="Gene3D" id="3.30.1520.10">
    <property type="entry name" value="Phox-like domain"/>
    <property type="match status" value="1"/>
</dbReference>
<dbReference type="Pfam" id="PF19566">
    <property type="entry name" value="Snx8_BAR_dom"/>
    <property type="match status" value="1"/>
</dbReference>
<feature type="region of interest" description="Disordered" evidence="10">
    <location>
        <begin position="157"/>
        <end position="193"/>
    </location>
</feature>
<gene>
    <name evidence="12" type="primary">MVP1_2</name>
    <name evidence="12" type="ORF">K7432_010714</name>
</gene>
<dbReference type="PANTHER" id="PTHR47554:SF1">
    <property type="entry name" value="SORTING NEXIN MVP1"/>
    <property type="match status" value="1"/>
</dbReference>
<comment type="similarity">
    <text evidence="4">Belongs to the sorting nexin family.</text>
</comment>
<dbReference type="InterPro" id="IPR028662">
    <property type="entry name" value="SNX8/Mvp1"/>
</dbReference>
<dbReference type="InterPro" id="IPR035704">
    <property type="entry name" value="SNX8/Mvp1_PX"/>
</dbReference>
<evidence type="ECO:0000313" key="12">
    <source>
        <dbReference type="EMBL" id="KAK9703473.1"/>
    </source>
</evidence>
<proteinExistence type="inferred from homology"/>
<dbReference type="Gene3D" id="1.20.1270.60">
    <property type="entry name" value="Arfaptin homology (AH) domain/BAR domain"/>
    <property type="match status" value="1"/>
</dbReference>
<evidence type="ECO:0000256" key="10">
    <source>
        <dbReference type="SAM" id="MobiDB-lite"/>
    </source>
</evidence>
<comment type="subcellular location">
    <subcellularLocation>
        <location evidence="3">Cytoplasm</location>
    </subcellularLocation>
    <subcellularLocation>
        <location evidence="2">Membrane</location>
        <topology evidence="2">Peripheral membrane protein</topology>
        <orientation evidence="2">Cytoplasmic side</orientation>
    </subcellularLocation>
</comment>
<keyword evidence="6" id="KW-0813">Transport</keyword>
<reference evidence="12 13" key="1">
    <citation type="submission" date="2023-04" db="EMBL/GenBank/DDBJ databases">
        <title>Genome of Basidiobolus ranarum AG-B5.</title>
        <authorList>
            <person name="Stajich J.E."/>
            <person name="Carter-House D."/>
            <person name="Gryganskyi A."/>
        </authorList>
    </citation>
    <scope>NUCLEOTIDE SEQUENCE [LARGE SCALE GENOMIC DNA]</scope>
    <source>
        <strain evidence="12 13">AG-B5</strain>
    </source>
</reference>
<sequence length="608" mass="68640">MYEDDMTASFFQSSSEYTSPLQSSFFSTTSLDPTFGDLANPWGPQGGGSINVETVLHGIRLPLIYETAFSMAAPIDNKITLESLNKILSVSGLSSAMVEKIYTVALPFDRSSIDLNAFNVVLTLVALSQKNMDVSLENIISHKQDLPVPSLPNLSNIDFTKRPVHPRNPSSSQIKPEPSASESDPWRANGDSSAVAPVNSIIPDKPLNLFQSDGPPSSSSRLSTISSNLETYQLFADNDLISIKISPQRGGMIFKHINYVVESKQRLSSVVRRYSDFWWLLEVLTRRYPSRMLPTLPPKRIGGDEAFLERRRKGLARFINFIARHPTLKNDDVVIVFLTEPSDMGGYRRLHEINIDEEFKKVEVTDRMKTGVPHDLAERLNKLRERLDASAEYYGNQCTLMERITKRQEGSAEDMLRYSKALTSLAGNESECHDADCYKCPQIAHGFDVVAGCFKKVGTLIKDEVESSINGVVENLRRQKEIIVAFKELLDRKDKIVYGETDSLVSRIKSNQEKLNSLRDSGGVEKEIQRLITIIEQKEIVNSRNHDIFIQYSLWCELQFYHQNAAFVTLLYQHYVSDQIKFATGLTQAWKDLSITVNDLPMDISRFS</sequence>
<dbReference type="InterPro" id="IPR045734">
    <property type="entry name" value="Snx8_BAR_dom"/>
</dbReference>
<dbReference type="InterPro" id="IPR036871">
    <property type="entry name" value="PX_dom_sf"/>
</dbReference>
<dbReference type="Pfam" id="PF00787">
    <property type="entry name" value="PX"/>
    <property type="match status" value="1"/>
</dbReference>
<name>A0ABR2VUZ7_9FUNG</name>
<feature type="domain" description="PX" evidence="11">
    <location>
        <begin position="237"/>
        <end position="345"/>
    </location>
</feature>
<dbReference type="PANTHER" id="PTHR47554">
    <property type="entry name" value="SORTING NEXIN MVP1"/>
    <property type="match status" value="1"/>
</dbReference>
<accession>A0ABR2VUZ7</accession>
<evidence type="ECO:0000256" key="3">
    <source>
        <dbReference type="ARBA" id="ARBA00004496"/>
    </source>
</evidence>
<evidence type="ECO:0000256" key="6">
    <source>
        <dbReference type="ARBA" id="ARBA00022448"/>
    </source>
</evidence>
<keyword evidence="8" id="KW-0653">Protein transport</keyword>
<evidence type="ECO:0000256" key="4">
    <source>
        <dbReference type="ARBA" id="ARBA00010883"/>
    </source>
</evidence>
<evidence type="ECO:0000256" key="9">
    <source>
        <dbReference type="ARBA" id="ARBA00023136"/>
    </source>
</evidence>
<comment type="function">
    <text evidence="1">Required for vacuolar protein sorting.</text>
</comment>
<dbReference type="EMBL" id="JASJQH010007634">
    <property type="protein sequence ID" value="KAK9703473.1"/>
    <property type="molecule type" value="Genomic_DNA"/>
</dbReference>
<evidence type="ECO:0000313" key="13">
    <source>
        <dbReference type="Proteomes" id="UP001479436"/>
    </source>
</evidence>
<evidence type="ECO:0000256" key="8">
    <source>
        <dbReference type="ARBA" id="ARBA00022927"/>
    </source>
</evidence>
<organism evidence="12 13">
    <name type="scientific">Basidiobolus ranarum</name>
    <dbReference type="NCBI Taxonomy" id="34480"/>
    <lineage>
        <taxon>Eukaryota</taxon>
        <taxon>Fungi</taxon>
        <taxon>Fungi incertae sedis</taxon>
        <taxon>Zoopagomycota</taxon>
        <taxon>Entomophthoromycotina</taxon>
        <taxon>Basidiobolomycetes</taxon>
        <taxon>Basidiobolales</taxon>
        <taxon>Basidiobolaceae</taxon>
        <taxon>Basidiobolus</taxon>
    </lineage>
</organism>
<protein>
    <recommendedName>
        <fullName evidence="5">Sorting nexin MVP1</fullName>
    </recommendedName>
</protein>
<dbReference type="InterPro" id="IPR027267">
    <property type="entry name" value="AH/BAR_dom_sf"/>
</dbReference>
<dbReference type="Gene3D" id="1.10.238.10">
    <property type="entry name" value="EF-hand"/>
    <property type="match status" value="1"/>
</dbReference>
<comment type="caution">
    <text evidence="12">The sequence shown here is derived from an EMBL/GenBank/DDBJ whole genome shotgun (WGS) entry which is preliminary data.</text>
</comment>
<dbReference type="InterPro" id="IPR001683">
    <property type="entry name" value="PX_dom"/>
</dbReference>
<evidence type="ECO:0000256" key="2">
    <source>
        <dbReference type="ARBA" id="ARBA00004287"/>
    </source>
</evidence>
<keyword evidence="9" id="KW-0472">Membrane</keyword>
<dbReference type="PROSITE" id="PS50195">
    <property type="entry name" value="PX"/>
    <property type="match status" value="1"/>
</dbReference>
<evidence type="ECO:0000259" key="11">
    <source>
        <dbReference type="PROSITE" id="PS50195"/>
    </source>
</evidence>
<evidence type="ECO:0000256" key="7">
    <source>
        <dbReference type="ARBA" id="ARBA00022490"/>
    </source>
</evidence>
<keyword evidence="7" id="KW-0963">Cytoplasm</keyword>
<dbReference type="SMART" id="SM00312">
    <property type="entry name" value="PX"/>
    <property type="match status" value="1"/>
</dbReference>
<dbReference type="SUPFAM" id="SSF64268">
    <property type="entry name" value="PX domain"/>
    <property type="match status" value="1"/>
</dbReference>
<keyword evidence="13" id="KW-1185">Reference proteome</keyword>
<evidence type="ECO:0000256" key="5">
    <source>
        <dbReference type="ARBA" id="ARBA00014268"/>
    </source>
</evidence>
<dbReference type="Proteomes" id="UP001479436">
    <property type="component" value="Unassembled WGS sequence"/>
</dbReference>
<evidence type="ECO:0000256" key="1">
    <source>
        <dbReference type="ARBA" id="ARBA00002474"/>
    </source>
</evidence>
<dbReference type="CDD" id="cd06866">
    <property type="entry name" value="PX_SNX8_Mvp1p_like"/>
    <property type="match status" value="1"/>
</dbReference>